<dbReference type="EMBL" id="JAATWM020000044">
    <property type="protein sequence ID" value="KAF9871595.1"/>
    <property type="molecule type" value="Genomic_DNA"/>
</dbReference>
<reference evidence="1" key="2">
    <citation type="submission" date="2020-11" db="EMBL/GenBank/DDBJ databases">
        <title>Whole genome sequencing of Colletotrichum sp.</title>
        <authorList>
            <person name="Li H."/>
        </authorList>
    </citation>
    <scope>NUCLEOTIDE SEQUENCE</scope>
    <source>
        <strain evidence="1">CkLH20</strain>
    </source>
</reference>
<dbReference type="RefSeq" id="XP_038741056.1">
    <property type="nucleotide sequence ID" value="XM_038893720.1"/>
</dbReference>
<name>A0A9P6HWW6_9PEZI</name>
<comment type="caution">
    <text evidence="1">The sequence shown here is derived from an EMBL/GenBank/DDBJ whole genome shotgun (WGS) entry which is preliminary data.</text>
</comment>
<keyword evidence="2" id="KW-1185">Reference proteome</keyword>
<evidence type="ECO:0000313" key="1">
    <source>
        <dbReference type="EMBL" id="KAF9871595.1"/>
    </source>
</evidence>
<gene>
    <name evidence="1" type="ORF">CkaCkLH20_11006</name>
</gene>
<evidence type="ECO:0000313" key="2">
    <source>
        <dbReference type="Proteomes" id="UP000781932"/>
    </source>
</evidence>
<proteinExistence type="predicted"/>
<sequence>MLSKIASTEMASHEISANEMAGNEMVANDMATNEMASHEMVANDMASTNIATANLTVNDTAITNIATTNMAANGMASDNMASNNMATNNAQASSQGPFLPNEIWAEIIEQIPVRKRTIGVAPDLDNRALRPPVPAIAHVNRQIRRVFQSTYATIRVSTPQPTRGILSINTYISPHHDTMTLGYDTNELNTLVDLIKAPLNPVLVNNLKQVWLADLNIPRSAGYFGIDPAIANRPVDDIDRFPLTDLIYKNLEVITLSSEKYDWDLKDEESTAYGFDIVYHVQTGLVFMNPIRDSQEGDWLNARSGKKHFNDEESFLTRIKIDRSDNLAELLKHESFEAVIKQKGHKVSDADDDPVADIEEAPDVWCYNWQVCVDYIKLRLT</sequence>
<dbReference type="Proteomes" id="UP000781932">
    <property type="component" value="Unassembled WGS sequence"/>
</dbReference>
<reference evidence="1" key="1">
    <citation type="submission" date="2020-03" db="EMBL/GenBank/DDBJ databases">
        <authorList>
            <person name="He L."/>
        </authorList>
    </citation>
    <scope>NUCLEOTIDE SEQUENCE</scope>
    <source>
        <strain evidence="1">CkLH20</strain>
    </source>
</reference>
<dbReference type="GeneID" id="62166794"/>
<accession>A0A9P6HWW6</accession>
<dbReference type="AlphaFoldDB" id="A0A9P6HWW6"/>
<protein>
    <submittedName>
        <fullName evidence="1">Uncharacterized protein</fullName>
    </submittedName>
</protein>
<organism evidence="1 2">
    <name type="scientific">Colletotrichum karsti</name>
    <dbReference type="NCBI Taxonomy" id="1095194"/>
    <lineage>
        <taxon>Eukaryota</taxon>
        <taxon>Fungi</taxon>
        <taxon>Dikarya</taxon>
        <taxon>Ascomycota</taxon>
        <taxon>Pezizomycotina</taxon>
        <taxon>Sordariomycetes</taxon>
        <taxon>Hypocreomycetidae</taxon>
        <taxon>Glomerellales</taxon>
        <taxon>Glomerellaceae</taxon>
        <taxon>Colletotrichum</taxon>
        <taxon>Colletotrichum boninense species complex</taxon>
    </lineage>
</organism>